<evidence type="ECO:0000313" key="3">
    <source>
        <dbReference type="EMBL" id="QNN68743.1"/>
    </source>
</evidence>
<name>A0A7G9SLL8_9GAMM</name>
<dbReference type="InterPro" id="IPR021381">
    <property type="entry name" value="DUF3011"/>
</dbReference>
<dbReference type="Proteomes" id="UP000515804">
    <property type="component" value="Chromosome"/>
</dbReference>
<dbReference type="AlphaFoldDB" id="A0A7G9SLL8"/>
<proteinExistence type="predicted"/>
<feature type="signal peptide" evidence="2">
    <location>
        <begin position="1"/>
        <end position="32"/>
    </location>
</feature>
<gene>
    <name evidence="3" type="ORF">H9L16_08250</name>
</gene>
<dbReference type="EMBL" id="CP060719">
    <property type="protein sequence ID" value="QNN68743.1"/>
    <property type="molecule type" value="Genomic_DNA"/>
</dbReference>
<dbReference type="RefSeq" id="WP_187551267.1">
    <property type="nucleotide sequence ID" value="NZ_BMZL01000002.1"/>
</dbReference>
<organism evidence="3 4">
    <name type="scientific">Thermomonas carbonis</name>
    <dbReference type="NCBI Taxonomy" id="1463158"/>
    <lineage>
        <taxon>Bacteria</taxon>
        <taxon>Pseudomonadati</taxon>
        <taxon>Pseudomonadota</taxon>
        <taxon>Gammaproteobacteria</taxon>
        <taxon>Lysobacterales</taxon>
        <taxon>Lysobacteraceae</taxon>
        <taxon>Thermomonas</taxon>
    </lineage>
</organism>
<dbReference type="Pfam" id="PF11218">
    <property type="entry name" value="DUF3011"/>
    <property type="match status" value="1"/>
</dbReference>
<evidence type="ECO:0000313" key="4">
    <source>
        <dbReference type="Proteomes" id="UP000515804"/>
    </source>
</evidence>
<dbReference type="KEGG" id="tcn:H9L16_08250"/>
<keyword evidence="4" id="KW-1185">Reference proteome</keyword>
<evidence type="ECO:0000256" key="2">
    <source>
        <dbReference type="SAM" id="SignalP"/>
    </source>
</evidence>
<feature type="chain" id="PRO_5029002700" evidence="2">
    <location>
        <begin position="33"/>
        <end position="319"/>
    </location>
</feature>
<reference evidence="3 4" key="1">
    <citation type="submission" date="2020-08" db="EMBL/GenBank/DDBJ databases">
        <title>Genome sequence of Thermomonas carbonis KCTC 42013T.</title>
        <authorList>
            <person name="Hyun D.-W."/>
            <person name="Bae J.-W."/>
        </authorList>
    </citation>
    <scope>NUCLEOTIDE SEQUENCE [LARGE SCALE GENOMIC DNA]</scope>
    <source>
        <strain evidence="3 4">KCTC 42013</strain>
    </source>
</reference>
<protein>
    <submittedName>
        <fullName evidence="3">DUF3011 domain-containing protein</fullName>
    </submittedName>
</protein>
<accession>A0A7G9SLL8</accession>
<evidence type="ECO:0000256" key="1">
    <source>
        <dbReference type="SAM" id="MobiDB-lite"/>
    </source>
</evidence>
<feature type="region of interest" description="Disordered" evidence="1">
    <location>
        <begin position="98"/>
        <end position="117"/>
    </location>
</feature>
<sequence length="319" mass="34564">MPSPTSQRLLFASLLTLSMAGGLLALAIPAEAQVGARAYAPEDLWTLNTADQTRVISLEYREQSSGRNIPSDQLRFYLDQVRQSRWTFSKVKQDIAKSLGNNGGWNPGPGPGPGPQTIRCESNDGRSRVCATPWRGQSQLTKQLSSARCIAGQNWFSRAGQVTVSGGCRAEFGPGMGGPGGPGPGGQQITVQCESSDGRLRTCGSNLVGRAQLQRQLSNQRCIENSNFGLRNGSVWVNNGCRGVFLARTRGGGQGGNYTVTCSSDRDRYTTCAWDARYGSPRLIQQLSKDACREGYSWGYTARTGLWVNHGCRARFGNR</sequence>
<keyword evidence="2" id="KW-0732">Signal</keyword>